<feature type="active site" evidence="5">
    <location>
        <position position="86"/>
    </location>
</feature>
<dbReference type="GO" id="GO:0016829">
    <property type="term" value="F:lyase activity"/>
    <property type="evidence" value="ECO:0007669"/>
    <property type="project" value="UniProtKB-KW"/>
</dbReference>
<gene>
    <name evidence="9" type="ORF">MB9_1159</name>
</gene>
<dbReference type="NCBIfam" id="TIGR00633">
    <property type="entry name" value="xth"/>
    <property type="match status" value="1"/>
</dbReference>
<evidence type="ECO:0000256" key="1">
    <source>
        <dbReference type="ARBA" id="ARBA00007092"/>
    </source>
</evidence>
<organism evidence="9 10">
    <name type="scientific">Methanobacterium formicicum</name>
    <dbReference type="NCBI Taxonomy" id="2162"/>
    <lineage>
        <taxon>Archaea</taxon>
        <taxon>Methanobacteriati</taxon>
        <taxon>Methanobacteriota</taxon>
        <taxon>Methanomada group</taxon>
        <taxon>Methanobacteria</taxon>
        <taxon>Methanobacteriales</taxon>
        <taxon>Methanobacteriaceae</taxon>
        <taxon>Methanobacterium</taxon>
    </lineage>
</organism>
<evidence type="ECO:0000313" key="10">
    <source>
        <dbReference type="Proteomes" id="UP000062768"/>
    </source>
</evidence>
<dbReference type="GO" id="GO:0006284">
    <property type="term" value="P:base-excision repair"/>
    <property type="evidence" value="ECO:0007669"/>
    <property type="project" value="TreeGrafter"/>
</dbReference>
<evidence type="ECO:0000313" key="9">
    <source>
        <dbReference type="EMBL" id="CEL24797.1"/>
    </source>
</evidence>
<reference evidence="9" key="1">
    <citation type="submission" date="2014-09" db="EMBL/GenBank/DDBJ databases">
        <authorList>
            <person name="Wibberg D."/>
        </authorList>
    </citation>
    <scope>NUCLEOTIDE SEQUENCE [LARGE SCALE GENOMIC DNA]</scope>
    <source>
        <strain evidence="9">Mb9</strain>
    </source>
</reference>
<evidence type="ECO:0000256" key="5">
    <source>
        <dbReference type="PIRSR" id="PIRSR604808-1"/>
    </source>
</evidence>
<dbReference type="GO" id="GO:0008081">
    <property type="term" value="F:phosphoric diester hydrolase activity"/>
    <property type="evidence" value="ECO:0007669"/>
    <property type="project" value="TreeGrafter"/>
</dbReference>
<name>A0A0S4FP90_METFO</name>
<dbReference type="SUPFAM" id="SSF56219">
    <property type="entry name" value="DNase I-like"/>
    <property type="match status" value="1"/>
</dbReference>
<dbReference type="EMBL" id="LN734822">
    <property type="protein sequence ID" value="CEL24797.1"/>
    <property type="molecule type" value="Genomic_DNA"/>
</dbReference>
<feature type="binding site" evidence="6">
    <location>
        <position position="125"/>
    </location>
    <ligand>
        <name>Mg(2+)</name>
        <dbReference type="ChEBI" id="CHEBI:18420"/>
        <label>1</label>
    </ligand>
</feature>
<dbReference type="Proteomes" id="UP000062768">
    <property type="component" value="Chromosome I"/>
</dbReference>
<accession>A0A0S4FP90</accession>
<feature type="site" description="Interaction with DNA substrate" evidence="7">
    <location>
        <position position="220"/>
    </location>
</feature>
<evidence type="ECO:0000259" key="8">
    <source>
        <dbReference type="Pfam" id="PF03372"/>
    </source>
</evidence>
<keyword evidence="4 6" id="KW-0460">Magnesium</keyword>
<comment type="similarity">
    <text evidence="1">Belongs to the DNA repair enzymes AP/ExoA family.</text>
</comment>
<keyword evidence="2 6" id="KW-0479">Metal-binding</keyword>
<dbReference type="AlphaFoldDB" id="A0A0S4FP90"/>
<keyword evidence="6" id="KW-0464">Manganese</keyword>
<feature type="site" description="Important for catalytic activity" evidence="7">
    <location>
        <position position="194"/>
    </location>
</feature>
<feature type="binding site" evidence="6">
    <location>
        <position position="123"/>
    </location>
    <ligand>
        <name>Mg(2+)</name>
        <dbReference type="ChEBI" id="CHEBI:18420"/>
        <label>1</label>
    </ligand>
</feature>
<dbReference type="InterPro" id="IPR004808">
    <property type="entry name" value="AP_endonuc_1"/>
</dbReference>
<sequence>MDEDPDIICIQETKATGDKLNDALKDFDDYHGYFASSTKTPGFSGVAIYSKTEPVKVIDNLGYGKYKEEGRILKAEYPDFTLMNIYFPSAGDKLNEKMQFFNHFLDKTEKLMESDENVIICGDFNIAHTTNDLANPKDASRNPGFLQQERGLLDILIAQGYYDTFRMFNQESGNYTWWPNGYDSRAKNIGMRLDHFFISENLKDRLKSSLIRSEIMGSDHCPISIEIDI</sequence>
<dbReference type="PROSITE" id="PS51435">
    <property type="entry name" value="AP_NUCLEASE_F1_4"/>
    <property type="match status" value="1"/>
</dbReference>
<dbReference type="GO" id="GO:0046872">
    <property type="term" value="F:metal ion binding"/>
    <property type="evidence" value="ECO:0007669"/>
    <property type="project" value="UniProtKB-KW"/>
</dbReference>
<dbReference type="InterPro" id="IPR005135">
    <property type="entry name" value="Endo/exonuclease/phosphatase"/>
</dbReference>
<evidence type="ECO:0000256" key="6">
    <source>
        <dbReference type="PIRSR" id="PIRSR604808-2"/>
    </source>
</evidence>
<dbReference type="PANTHER" id="PTHR22748:SF6">
    <property type="entry name" value="DNA-(APURINIC OR APYRIMIDINIC SITE) ENDONUCLEASE"/>
    <property type="match status" value="1"/>
</dbReference>
<dbReference type="GO" id="GO:0003677">
    <property type="term" value="F:DNA binding"/>
    <property type="evidence" value="ECO:0007669"/>
    <property type="project" value="InterPro"/>
</dbReference>
<dbReference type="PROSITE" id="PS00726">
    <property type="entry name" value="AP_NUCLEASE_F1_1"/>
    <property type="match status" value="1"/>
</dbReference>
<comment type="cofactor">
    <cofactor evidence="6">
        <name>Mg(2+)</name>
        <dbReference type="ChEBI" id="CHEBI:18420"/>
    </cofactor>
    <cofactor evidence="6">
        <name>Mn(2+)</name>
        <dbReference type="ChEBI" id="CHEBI:29035"/>
    </cofactor>
    <text evidence="6">Probably binds two magnesium or manganese ions per subunit.</text>
</comment>
<evidence type="ECO:0000256" key="2">
    <source>
        <dbReference type="ARBA" id="ARBA00022723"/>
    </source>
</evidence>
<keyword evidence="10" id="KW-1185">Reference proteome</keyword>
<feature type="binding site" evidence="6">
    <location>
        <position position="219"/>
    </location>
    <ligand>
        <name>Mg(2+)</name>
        <dbReference type="ChEBI" id="CHEBI:18420"/>
        <label>1</label>
    </ligand>
</feature>
<feature type="domain" description="Endonuclease/exonuclease/phosphatase" evidence="8">
    <location>
        <begin position="3"/>
        <end position="220"/>
    </location>
</feature>
<evidence type="ECO:0000256" key="4">
    <source>
        <dbReference type="ARBA" id="ARBA00022842"/>
    </source>
</evidence>
<feature type="active site" description="Proton acceptor" evidence="5">
    <location>
        <position position="220"/>
    </location>
</feature>
<evidence type="ECO:0000256" key="7">
    <source>
        <dbReference type="PIRSR" id="PIRSR604808-3"/>
    </source>
</evidence>
<dbReference type="InterPro" id="IPR036691">
    <property type="entry name" value="Endo/exonu/phosph_ase_sf"/>
</dbReference>
<proteinExistence type="inferred from homology"/>
<protein>
    <submittedName>
        <fullName evidence="9">DNA-(Apurinic or apyrimidinic site) lyase</fullName>
    </submittedName>
</protein>
<dbReference type="Pfam" id="PF03372">
    <property type="entry name" value="Exo_endo_phos"/>
    <property type="match status" value="1"/>
</dbReference>
<feature type="active site" description="Proton donor/acceptor" evidence="5">
    <location>
        <position position="123"/>
    </location>
</feature>
<keyword evidence="3" id="KW-0378">Hydrolase</keyword>
<dbReference type="GO" id="GO:0008311">
    <property type="term" value="F:double-stranded DNA 3'-5' DNA exonuclease activity"/>
    <property type="evidence" value="ECO:0007669"/>
    <property type="project" value="TreeGrafter"/>
</dbReference>
<evidence type="ECO:0000256" key="3">
    <source>
        <dbReference type="ARBA" id="ARBA00022801"/>
    </source>
</evidence>
<dbReference type="PANTHER" id="PTHR22748">
    <property type="entry name" value="AP ENDONUCLEASE"/>
    <property type="match status" value="1"/>
</dbReference>
<dbReference type="Gene3D" id="3.60.10.10">
    <property type="entry name" value="Endonuclease/exonuclease/phosphatase"/>
    <property type="match status" value="1"/>
</dbReference>
<feature type="binding site" evidence="6">
    <location>
        <position position="220"/>
    </location>
    <ligand>
        <name>Mg(2+)</name>
        <dbReference type="ChEBI" id="CHEBI:18420"/>
        <label>1</label>
    </ligand>
</feature>
<dbReference type="GO" id="GO:0003906">
    <property type="term" value="F:DNA-(apurinic or apyrimidinic site) endonuclease activity"/>
    <property type="evidence" value="ECO:0007669"/>
    <property type="project" value="TreeGrafter"/>
</dbReference>
<feature type="site" description="Transition state stabilizer" evidence="7">
    <location>
        <position position="125"/>
    </location>
</feature>
<dbReference type="PATRIC" id="fig|2162.10.peg.1212"/>
<dbReference type="NCBIfam" id="TIGR00195">
    <property type="entry name" value="exoDNase_III"/>
    <property type="match status" value="1"/>
</dbReference>
<feature type="binding site" evidence="6">
    <location>
        <position position="12"/>
    </location>
    <ligand>
        <name>Mg(2+)</name>
        <dbReference type="ChEBI" id="CHEBI:18420"/>
        <label>1</label>
    </ligand>
</feature>
<keyword evidence="9" id="KW-0456">Lyase</keyword>
<dbReference type="InterPro" id="IPR020847">
    <property type="entry name" value="AP_endonuclease_F1_BS"/>
</dbReference>